<gene>
    <name evidence="1" type="ORF">BV22DRAFT_1005694</name>
</gene>
<dbReference type="EMBL" id="MU266357">
    <property type="protein sequence ID" value="KAH7928071.1"/>
    <property type="molecule type" value="Genomic_DNA"/>
</dbReference>
<organism evidence="1 2">
    <name type="scientific">Leucogyrophana mollusca</name>
    <dbReference type="NCBI Taxonomy" id="85980"/>
    <lineage>
        <taxon>Eukaryota</taxon>
        <taxon>Fungi</taxon>
        <taxon>Dikarya</taxon>
        <taxon>Basidiomycota</taxon>
        <taxon>Agaricomycotina</taxon>
        <taxon>Agaricomycetes</taxon>
        <taxon>Agaricomycetidae</taxon>
        <taxon>Boletales</taxon>
        <taxon>Boletales incertae sedis</taxon>
        <taxon>Leucogyrophana</taxon>
    </lineage>
</organism>
<accession>A0ACB8BQ82</accession>
<evidence type="ECO:0000313" key="2">
    <source>
        <dbReference type="Proteomes" id="UP000790709"/>
    </source>
</evidence>
<keyword evidence="2" id="KW-1185">Reference proteome</keyword>
<name>A0ACB8BQ82_9AGAM</name>
<reference evidence="1" key="1">
    <citation type="journal article" date="2021" name="New Phytol.">
        <title>Evolutionary innovations through gain and loss of genes in the ectomycorrhizal Boletales.</title>
        <authorList>
            <person name="Wu G."/>
            <person name="Miyauchi S."/>
            <person name="Morin E."/>
            <person name="Kuo A."/>
            <person name="Drula E."/>
            <person name="Varga T."/>
            <person name="Kohler A."/>
            <person name="Feng B."/>
            <person name="Cao Y."/>
            <person name="Lipzen A."/>
            <person name="Daum C."/>
            <person name="Hundley H."/>
            <person name="Pangilinan J."/>
            <person name="Johnson J."/>
            <person name="Barry K."/>
            <person name="LaButti K."/>
            <person name="Ng V."/>
            <person name="Ahrendt S."/>
            <person name="Min B."/>
            <person name="Choi I.G."/>
            <person name="Park H."/>
            <person name="Plett J.M."/>
            <person name="Magnuson J."/>
            <person name="Spatafora J.W."/>
            <person name="Nagy L.G."/>
            <person name="Henrissat B."/>
            <person name="Grigoriev I.V."/>
            <person name="Yang Z.L."/>
            <person name="Xu J."/>
            <person name="Martin F.M."/>
        </authorList>
    </citation>
    <scope>NUCLEOTIDE SEQUENCE</scope>
    <source>
        <strain evidence="1">KUC20120723A-06</strain>
    </source>
</reference>
<sequence>MDWSVDARLALALPVSLVAIALTGRLVKKRDGTGAPLPPGPPPLPVIGNILSLDSKEPWNTYAEWGAIYGDLIYARFLNQDVVIVNTEKMAKDLMEKRSQTYSDRPYIATLEPFGWSFNFAFMPYGDQWRLCRRLFHQTFRAEAALNFLPMQLGKAHQLLTNLIDDAGSYIAHMETFSASVAMSAVYDYDTAPRDDPLVAVVNKALLLGTKVMTPERAIVLGAFPFLTWLPAWFPGATIKRDAVLSRECVTEMIERPCEYVRKRMTSGTAAPSLVSNLFQRIENEAPDRADQLQNALRQVSSTTFTIAQTSSVLLVFVLAMVLNPTVQERAREELDMVVGRDRLPGFEDRASLPYIEAVVRETFRWQPVAPLGVPHAAMTSDVYEGYFIPKGMFVIFMTRGMSRDEEVYPNASEFKPDRWLDASGQLADTDPPDFIYGFGRRICPGRHLANASVWAAIVSMLATFKFLKAKDDQGRDVDFVPTFTVGLARHPDPFPLRILPRSSDLDREKLAQMIRSSV</sequence>
<protein>
    <submittedName>
        <fullName evidence="1">Cytochrome P450</fullName>
    </submittedName>
</protein>
<proteinExistence type="predicted"/>
<dbReference type="Proteomes" id="UP000790709">
    <property type="component" value="Unassembled WGS sequence"/>
</dbReference>
<comment type="caution">
    <text evidence="1">The sequence shown here is derived from an EMBL/GenBank/DDBJ whole genome shotgun (WGS) entry which is preliminary data.</text>
</comment>
<evidence type="ECO:0000313" key="1">
    <source>
        <dbReference type="EMBL" id="KAH7928071.1"/>
    </source>
</evidence>